<reference evidence="1 2" key="1">
    <citation type="journal article" date="2014" name="Nat. Genet.">
        <title>Genome and transcriptome of the porcine whipworm Trichuris suis.</title>
        <authorList>
            <person name="Jex A.R."/>
            <person name="Nejsum P."/>
            <person name="Schwarz E.M."/>
            <person name="Hu L."/>
            <person name="Young N.D."/>
            <person name="Hall R.S."/>
            <person name="Korhonen P.K."/>
            <person name="Liao S."/>
            <person name="Thamsborg S."/>
            <person name="Xia J."/>
            <person name="Xu P."/>
            <person name="Wang S."/>
            <person name="Scheerlinck J.P."/>
            <person name="Hofmann A."/>
            <person name="Sternberg P.W."/>
            <person name="Wang J."/>
            <person name="Gasser R.B."/>
        </authorList>
    </citation>
    <scope>NUCLEOTIDE SEQUENCE [LARGE SCALE GENOMIC DNA]</scope>
    <source>
        <strain evidence="1">DCEP-RM93M</strain>
    </source>
</reference>
<dbReference type="AlphaFoldDB" id="A0A085MH45"/>
<name>A0A085MH45_9BILA</name>
<organism evidence="1 2">
    <name type="scientific">Trichuris suis</name>
    <name type="common">pig whipworm</name>
    <dbReference type="NCBI Taxonomy" id="68888"/>
    <lineage>
        <taxon>Eukaryota</taxon>
        <taxon>Metazoa</taxon>
        <taxon>Ecdysozoa</taxon>
        <taxon>Nematoda</taxon>
        <taxon>Enoplea</taxon>
        <taxon>Dorylaimia</taxon>
        <taxon>Trichinellida</taxon>
        <taxon>Trichuridae</taxon>
        <taxon>Trichuris</taxon>
    </lineage>
</organism>
<dbReference type="EMBL" id="KL363193">
    <property type="protein sequence ID" value="KFD56541.1"/>
    <property type="molecule type" value="Genomic_DNA"/>
</dbReference>
<evidence type="ECO:0000313" key="1">
    <source>
        <dbReference type="EMBL" id="KFD56541.1"/>
    </source>
</evidence>
<sequence>MDSNLSLLRIKSSSLLTVRLFGIGCFAIDCVANCNQRLTVAIPAAVFGFPMKLIPNGPNGDIPETASSAK</sequence>
<gene>
    <name evidence="1" type="ORF">M513_02645</name>
</gene>
<protein>
    <submittedName>
        <fullName evidence="1">Uncharacterized protein</fullName>
    </submittedName>
</protein>
<evidence type="ECO:0000313" key="2">
    <source>
        <dbReference type="Proteomes" id="UP000030764"/>
    </source>
</evidence>
<dbReference type="Proteomes" id="UP000030764">
    <property type="component" value="Unassembled WGS sequence"/>
</dbReference>
<accession>A0A085MH45</accession>
<keyword evidence="2" id="KW-1185">Reference proteome</keyword>
<proteinExistence type="predicted"/>